<reference evidence="2 3" key="1">
    <citation type="journal article" date="2017" name="ISME J.">
        <title>Energy and carbon metabolisms in a deep terrestrial subsurface fluid microbial community.</title>
        <authorList>
            <person name="Momper L."/>
            <person name="Jungbluth S.P."/>
            <person name="Lee M.D."/>
            <person name="Amend J.P."/>
        </authorList>
    </citation>
    <scope>NUCLEOTIDE SEQUENCE [LARGE SCALE GENOMIC DNA]</scope>
    <source>
        <strain evidence="2">SURF_17</strain>
    </source>
</reference>
<comment type="caution">
    <text evidence="2">The sequence shown here is derived from an EMBL/GenBank/DDBJ whole genome shotgun (WGS) entry which is preliminary data.</text>
</comment>
<evidence type="ECO:0000313" key="3">
    <source>
        <dbReference type="Proteomes" id="UP000285961"/>
    </source>
</evidence>
<protein>
    <submittedName>
        <fullName evidence="2">Serine/threonine protein kinase</fullName>
    </submittedName>
</protein>
<keyword evidence="2" id="KW-0808">Transferase</keyword>
<dbReference type="InterPro" id="IPR000719">
    <property type="entry name" value="Prot_kinase_dom"/>
</dbReference>
<dbReference type="GO" id="GO:0005524">
    <property type="term" value="F:ATP binding"/>
    <property type="evidence" value="ECO:0007669"/>
    <property type="project" value="InterPro"/>
</dbReference>
<dbReference type="AlphaFoldDB" id="A0A419F0H0"/>
<evidence type="ECO:0000259" key="1">
    <source>
        <dbReference type="PROSITE" id="PS50011"/>
    </source>
</evidence>
<keyword evidence="2" id="KW-0418">Kinase</keyword>
<gene>
    <name evidence="2" type="ORF">C4532_07750</name>
</gene>
<organism evidence="2 3">
    <name type="scientific">Candidatus Abyssobacteria bacterium SURF_17</name>
    <dbReference type="NCBI Taxonomy" id="2093361"/>
    <lineage>
        <taxon>Bacteria</taxon>
        <taxon>Pseudomonadati</taxon>
        <taxon>Candidatus Hydrogenedentota</taxon>
        <taxon>Candidatus Abyssobacteria</taxon>
    </lineage>
</organism>
<keyword evidence="2" id="KW-0723">Serine/threonine-protein kinase</keyword>
<dbReference type="InterPro" id="IPR045269">
    <property type="entry name" value="Atg1-like"/>
</dbReference>
<feature type="domain" description="Protein kinase" evidence="1">
    <location>
        <begin position="23"/>
        <end position="300"/>
    </location>
</feature>
<dbReference type="Gene3D" id="1.10.510.10">
    <property type="entry name" value="Transferase(Phosphotransferase) domain 1"/>
    <property type="match status" value="1"/>
</dbReference>
<dbReference type="Gene3D" id="3.30.200.20">
    <property type="entry name" value="Phosphorylase Kinase, domain 1"/>
    <property type="match status" value="1"/>
</dbReference>
<dbReference type="InterPro" id="IPR011009">
    <property type="entry name" value="Kinase-like_dom_sf"/>
</dbReference>
<name>A0A419F0H0_9BACT</name>
<accession>A0A419F0H0</accession>
<dbReference type="GO" id="GO:0004674">
    <property type="term" value="F:protein serine/threonine kinase activity"/>
    <property type="evidence" value="ECO:0007669"/>
    <property type="project" value="UniProtKB-KW"/>
</dbReference>
<proteinExistence type="predicted"/>
<dbReference type="Pfam" id="PF00069">
    <property type="entry name" value="Pkinase"/>
    <property type="match status" value="1"/>
</dbReference>
<evidence type="ECO:0000313" key="2">
    <source>
        <dbReference type="EMBL" id="RJP71200.1"/>
    </source>
</evidence>
<dbReference type="SUPFAM" id="SSF56112">
    <property type="entry name" value="Protein kinase-like (PK-like)"/>
    <property type="match status" value="1"/>
</dbReference>
<dbReference type="PIRSF" id="PIRSF000654">
    <property type="entry name" value="Integrin-linked_kinase"/>
    <property type="match status" value="1"/>
</dbReference>
<dbReference type="PROSITE" id="PS50011">
    <property type="entry name" value="PROTEIN_KINASE_DOM"/>
    <property type="match status" value="1"/>
</dbReference>
<dbReference type="Proteomes" id="UP000285961">
    <property type="component" value="Unassembled WGS sequence"/>
</dbReference>
<sequence length="305" mass="34487">MPVYSSARFTTIPERFGKMTRDYELCEQIGESHSSKVYRAIHKPTSKVVAIKVIPPKSLEKLGGSRGRYEEPEFHCPLKHKNILQCYDFFTDGERGYLVTEYVNGFNLRHCIEESAKSFPDAHIRINHLMDTAQRICEGLIYLHDQKIVHGQIKPENILVSGDTVGPFFPVHREVKISDFALAGLVKGFLHPAARVKGGDIRYMSPEQMIKKRTTFRSDIFSLGVTLYELFTGHSPWDGRSGKSDLLARALSPKFRPPLPSNLIASLPGQLDSVIMKMVEKNERHRPANMVEVWLALGKLGALKI</sequence>
<dbReference type="PANTHER" id="PTHR24348:SF68">
    <property type="entry name" value="SERINE_THREONINE-PROTEIN KINASE ATG1C"/>
    <property type="match status" value="1"/>
</dbReference>
<dbReference type="CDD" id="cd14014">
    <property type="entry name" value="STKc_PknB_like"/>
    <property type="match status" value="1"/>
</dbReference>
<dbReference type="GO" id="GO:0005737">
    <property type="term" value="C:cytoplasm"/>
    <property type="evidence" value="ECO:0007669"/>
    <property type="project" value="TreeGrafter"/>
</dbReference>
<dbReference type="EMBL" id="QZKI01000061">
    <property type="protein sequence ID" value="RJP71200.1"/>
    <property type="molecule type" value="Genomic_DNA"/>
</dbReference>
<dbReference type="PANTHER" id="PTHR24348">
    <property type="entry name" value="SERINE/THREONINE-PROTEIN KINASE UNC-51-RELATED"/>
    <property type="match status" value="1"/>
</dbReference>